<evidence type="ECO:0000259" key="5">
    <source>
        <dbReference type="SMART" id="SM01010"/>
    </source>
</evidence>
<name>A0A086SW06_HAPC1</name>
<dbReference type="Gene3D" id="2.60.40.10">
    <property type="entry name" value="Immunoglobulins"/>
    <property type="match status" value="1"/>
</dbReference>
<evidence type="ECO:0000256" key="2">
    <source>
        <dbReference type="ARBA" id="ARBA00010926"/>
    </source>
</evidence>
<feature type="region of interest" description="Disordered" evidence="4">
    <location>
        <begin position="333"/>
        <end position="393"/>
    </location>
</feature>
<dbReference type="GO" id="GO:0031588">
    <property type="term" value="C:nucleotide-activated protein kinase complex"/>
    <property type="evidence" value="ECO:0007669"/>
    <property type="project" value="TreeGrafter"/>
</dbReference>
<feature type="region of interest" description="Disordered" evidence="4">
    <location>
        <begin position="1"/>
        <end position="214"/>
    </location>
</feature>
<feature type="compositionally biased region" description="Low complexity" evidence="4">
    <location>
        <begin position="137"/>
        <end position="148"/>
    </location>
</feature>
<dbReference type="PANTHER" id="PTHR10343">
    <property type="entry name" value="5'-AMP-ACTIVATED PROTEIN KINASE , BETA SUBUNIT"/>
    <property type="match status" value="1"/>
</dbReference>
<dbReference type="InterPro" id="IPR032640">
    <property type="entry name" value="AMPK1_CBM"/>
</dbReference>
<dbReference type="GO" id="GO:0016301">
    <property type="term" value="F:kinase activity"/>
    <property type="evidence" value="ECO:0007669"/>
    <property type="project" value="UniProtKB-KW"/>
</dbReference>
<comment type="similarity">
    <text evidence="2">Belongs to the 5'-AMP-activated protein kinase beta subunit family.</text>
</comment>
<keyword evidence="7" id="KW-1185">Reference proteome</keyword>
<sequence length="498" mass="53239">MGNQPSSTSKPQTPSSAAPGPSTSSSGGSTPAYDIQSPRHSRKDTRNILHATHHRSAAPPEASLAQATGSTVVSRPKSLPGTAVSSLSGSPHSNNSTPTTRELGGSSRMTAAAAERPSEPRPVHQPSKPVDVPCEPSPHSAHQPPHAHYNSDEPSATRGDDPDLQPLSGGGSVTDMYLQHPPRLPLPIEEELHTPGSPILAPEEEGLPDTAELGDSSMDALARKSSGLSAGTVDDEDEVEELRVDKTRPVVPTKLEWKRGGDKIYVTGSIFQWNRKHRLHPVEGKPGCFAATIHILPGTHHVRFLVDGIMQTSPDLPTTVDFGNNLVNYIEVNPEDAQSKPPRPTPPASRPESTEPADARGPSRTSSVSKEDRDKIAARPPPKHRTVPPPETYRSEIPQYLQDFDQAEESPAYQSAVAAIEKLPTPPSLPGFLGKPILNAAVLMKDDNSVLNMPNHTVLNHLATSSIKNGVLAVSATTRYKSKYVTTIIYKPTSADEG</sequence>
<feature type="domain" description="Association with the SNF1 complex (ASC)" evidence="5">
    <location>
        <begin position="386"/>
        <end position="493"/>
    </location>
</feature>
<protein>
    <submittedName>
        <fullName evidence="6">SNF1 protein kinase subunit beta-like protein</fullName>
    </submittedName>
</protein>
<dbReference type="Proteomes" id="UP000029964">
    <property type="component" value="Unassembled WGS sequence"/>
</dbReference>
<dbReference type="InterPro" id="IPR014756">
    <property type="entry name" value="Ig_E-set"/>
</dbReference>
<keyword evidence="6" id="KW-0808">Transferase</keyword>
<dbReference type="Pfam" id="PF16561">
    <property type="entry name" value="AMPK1_CBM"/>
    <property type="match status" value="1"/>
</dbReference>
<reference evidence="7" key="1">
    <citation type="journal article" date="2014" name="Genome Announc.">
        <title>Genome sequence and annotation of Acremonium chrysogenum, producer of the beta-lactam antibiotic cephalosporin C.</title>
        <authorList>
            <person name="Terfehr D."/>
            <person name="Dahlmann T.A."/>
            <person name="Specht T."/>
            <person name="Zadra I."/>
            <person name="Kuernsteiner H."/>
            <person name="Kueck U."/>
        </authorList>
    </citation>
    <scope>NUCLEOTIDE SEQUENCE [LARGE SCALE GENOMIC DNA]</scope>
    <source>
        <strain evidence="7">ATCC 11550 / CBS 779.69 / DSM 880 / IAM 14645 / JCM 23072 / IMI 49137</strain>
    </source>
</reference>
<dbReference type="InterPro" id="IPR006828">
    <property type="entry name" value="ASC_dom"/>
</dbReference>
<organism evidence="6 7">
    <name type="scientific">Hapsidospora chrysogenum (strain ATCC 11550 / CBS 779.69 / DSM 880 / IAM 14645 / JCM 23072 / IMI 49137)</name>
    <name type="common">Acremonium chrysogenum</name>
    <dbReference type="NCBI Taxonomy" id="857340"/>
    <lineage>
        <taxon>Eukaryota</taxon>
        <taxon>Fungi</taxon>
        <taxon>Dikarya</taxon>
        <taxon>Ascomycota</taxon>
        <taxon>Pezizomycotina</taxon>
        <taxon>Sordariomycetes</taxon>
        <taxon>Hypocreomycetidae</taxon>
        <taxon>Hypocreales</taxon>
        <taxon>Bionectriaceae</taxon>
        <taxon>Hapsidospora</taxon>
    </lineage>
</organism>
<feature type="compositionally biased region" description="Low complexity" evidence="4">
    <location>
        <begin position="1"/>
        <end position="32"/>
    </location>
</feature>
<evidence type="ECO:0000256" key="4">
    <source>
        <dbReference type="SAM" id="MobiDB-lite"/>
    </source>
</evidence>
<evidence type="ECO:0000313" key="7">
    <source>
        <dbReference type="Proteomes" id="UP000029964"/>
    </source>
</evidence>
<dbReference type="FunFam" id="2.60.40.10:FF:000562">
    <property type="entry name" value="Snf1 kinase complex beta-subunit Gal83"/>
    <property type="match status" value="1"/>
</dbReference>
<gene>
    <name evidence="6" type="ORF">ACRE_079900</name>
</gene>
<dbReference type="Pfam" id="PF04739">
    <property type="entry name" value="AMPKBI"/>
    <property type="match status" value="1"/>
</dbReference>
<keyword evidence="3" id="KW-0963">Cytoplasm</keyword>
<dbReference type="CDD" id="cd02859">
    <property type="entry name" value="E_set_AMPKbeta_like_N"/>
    <property type="match status" value="1"/>
</dbReference>
<dbReference type="GO" id="GO:0005634">
    <property type="term" value="C:nucleus"/>
    <property type="evidence" value="ECO:0007669"/>
    <property type="project" value="TreeGrafter"/>
</dbReference>
<proteinExistence type="inferred from homology"/>
<accession>A0A086SW06</accession>
<dbReference type="STRING" id="857340.A0A086SW06"/>
<dbReference type="HOGENOM" id="CLU_026512_1_0_1"/>
<dbReference type="AlphaFoldDB" id="A0A086SW06"/>
<dbReference type="PANTHER" id="PTHR10343:SF84">
    <property type="entry name" value="5'-AMP-ACTIVATED PROTEIN KINASE SUBUNIT BETA-1"/>
    <property type="match status" value="1"/>
</dbReference>
<evidence type="ECO:0000256" key="3">
    <source>
        <dbReference type="ARBA" id="ARBA00022490"/>
    </source>
</evidence>
<dbReference type="OrthoDB" id="531008at2759"/>
<dbReference type="InterPro" id="IPR050827">
    <property type="entry name" value="CRP1_MDG1_kinase"/>
</dbReference>
<dbReference type="GO" id="GO:0005737">
    <property type="term" value="C:cytoplasm"/>
    <property type="evidence" value="ECO:0007669"/>
    <property type="project" value="UniProtKB-SubCell"/>
</dbReference>
<dbReference type="Gene3D" id="6.20.250.60">
    <property type="match status" value="1"/>
</dbReference>
<dbReference type="GO" id="GO:0019901">
    <property type="term" value="F:protein kinase binding"/>
    <property type="evidence" value="ECO:0007669"/>
    <property type="project" value="TreeGrafter"/>
</dbReference>
<evidence type="ECO:0000256" key="1">
    <source>
        <dbReference type="ARBA" id="ARBA00004496"/>
    </source>
</evidence>
<evidence type="ECO:0000313" key="6">
    <source>
        <dbReference type="EMBL" id="KFH41288.1"/>
    </source>
</evidence>
<dbReference type="InterPro" id="IPR013783">
    <property type="entry name" value="Ig-like_fold"/>
</dbReference>
<dbReference type="SMART" id="SM01010">
    <property type="entry name" value="AMPKBI"/>
    <property type="match status" value="1"/>
</dbReference>
<comment type="subcellular location">
    <subcellularLocation>
        <location evidence="1">Cytoplasm</location>
    </subcellularLocation>
</comment>
<dbReference type="SUPFAM" id="SSF160219">
    <property type="entry name" value="AMPKBI-like"/>
    <property type="match status" value="1"/>
</dbReference>
<dbReference type="GO" id="GO:0007165">
    <property type="term" value="P:signal transduction"/>
    <property type="evidence" value="ECO:0007669"/>
    <property type="project" value="UniProtKB-ARBA"/>
</dbReference>
<comment type="caution">
    <text evidence="6">The sequence shown here is derived from an EMBL/GenBank/DDBJ whole genome shotgun (WGS) entry which is preliminary data.</text>
</comment>
<dbReference type="InterPro" id="IPR037256">
    <property type="entry name" value="ASC_dom_sf"/>
</dbReference>
<dbReference type="SUPFAM" id="SSF81296">
    <property type="entry name" value="E set domains"/>
    <property type="match status" value="1"/>
</dbReference>
<keyword evidence="6" id="KW-0418">Kinase</keyword>
<dbReference type="EMBL" id="JPKY01000136">
    <property type="protein sequence ID" value="KFH41288.1"/>
    <property type="molecule type" value="Genomic_DNA"/>
</dbReference>
<feature type="compositionally biased region" description="Low complexity" evidence="4">
    <location>
        <begin position="85"/>
        <end position="96"/>
    </location>
</feature>